<protein>
    <submittedName>
        <fullName evidence="1">Uncharacterized protein</fullName>
    </submittedName>
</protein>
<dbReference type="GeneID" id="20319686"/>
<evidence type="ECO:0000313" key="1">
    <source>
        <dbReference type="EMBL" id="KER27469.1"/>
    </source>
</evidence>
<dbReference type="CTD" id="20319686"/>
<evidence type="ECO:0000313" key="2">
    <source>
        <dbReference type="Proteomes" id="UP000054324"/>
    </source>
</evidence>
<organism evidence="1 2">
    <name type="scientific">Opisthorchis viverrini</name>
    <name type="common">Southeast Asian liver fluke</name>
    <dbReference type="NCBI Taxonomy" id="6198"/>
    <lineage>
        <taxon>Eukaryota</taxon>
        <taxon>Metazoa</taxon>
        <taxon>Spiralia</taxon>
        <taxon>Lophotrochozoa</taxon>
        <taxon>Platyhelminthes</taxon>
        <taxon>Trematoda</taxon>
        <taxon>Digenea</taxon>
        <taxon>Opisthorchiida</taxon>
        <taxon>Opisthorchiata</taxon>
        <taxon>Opisthorchiidae</taxon>
        <taxon>Opisthorchis</taxon>
    </lineage>
</organism>
<keyword evidence="2" id="KW-1185">Reference proteome</keyword>
<dbReference type="EMBL" id="KL596722">
    <property type="protein sequence ID" value="KER27469.1"/>
    <property type="molecule type" value="Genomic_DNA"/>
</dbReference>
<proteinExistence type="predicted"/>
<name>A0A075AF86_OPIVI</name>
<sequence>MGGITLLLDDFPHNSIRFCKSKAQSCSETSSFQDVEKCTPNTLIDELDSCQKHALSKTAGSAPKTAMVEVFAPLNTFLEGVAQLQLIRIYLIMSF</sequence>
<dbReference type="RefSeq" id="XP_009168790.1">
    <property type="nucleotide sequence ID" value="XM_009170526.1"/>
</dbReference>
<reference evidence="1 2" key="1">
    <citation type="submission" date="2013-11" db="EMBL/GenBank/DDBJ databases">
        <title>Opisthorchis viverrini - life in the bile duct.</title>
        <authorList>
            <person name="Young N.D."/>
            <person name="Nagarajan N."/>
            <person name="Lin S.J."/>
            <person name="Korhonen P.K."/>
            <person name="Jex A.R."/>
            <person name="Hall R.S."/>
            <person name="Safavi-Hemami H."/>
            <person name="Kaewkong W."/>
            <person name="Bertrand D."/>
            <person name="Gao S."/>
            <person name="Seet Q."/>
            <person name="Wongkham S."/>
            <person name="Teh B.T."/>
            <person name="Wongkham C."/>
            <person name="Intapan P.M."/>
            <person name="Maleewong W."/>
            <person name="Yang X."/>
            <person name="Hu M."/>
            <person name="Wang Z."/>
            <person name="Hofmann A."/>
            <person name="Sternberg P.W."/>
            <person name="Tan P."/>
            <person name="Wang J."/>
            <person name="Gasser R.B."/>
        </authorList>
    </citation>
    <scope>NUCLEOTIDE SEQUENCE [LARGE SCALE GENOMIC DNA]</scope>
</reference>
<gene>
    <name evidence="1" type="ORF">T265_05504</name>
</gene>
<dbReference type="KEGG" id="ovi:T265_05504"/>
<accession>A0A075AF86</accession>
<dbReference type="AlphaFoldDB" id="A0A075AF86"/>
<dbReference type="Proteomes" id="UP000054324">
    <property type="component" value="Unassembled WGS sequence"/>
</dbReference>